<sequence>MRHPSRCATLIVTITSTLLYGIAAFCGYFALDEVKDHGNVNKFLGYGIYFLVPSFVIIASFEGWVWFQNRENTDDGGEKWLRQITAYLSLLTMCAFFSAFFCFVYVLIFGSKDMSDNKKTTLLIMGSCSCIVQAILSALHYFLRVV</sequence>
<evidence type="ECO:0000313" key="2">
    <source>
        <dbReference type="EMBL" id="CAH9106515.1"/>
    </source>
</evidence>
<feature type="transmembrane region" description="Helical" evidence="1">
    <location>
        <begin position="87"/>
        <end position="110"/>
    </location>
</feature>
<keyword evidence="1" id="KW-0472">Membrane</keyword>
<proteinExistence type="predicted"/>
<dbReference type="EMBL" id="CAMAPF010000137">
    <property type="protein sequence ID" value="CAH9106515.1"/>
    <property type="molecule type" value="Genomic_DNA"/>
</dbReference>
<dbReference type="AlphaFoldDB" id="A0AAV0DVF9"/>
<accession>A0AAV0DVF9</accession>
<keyword evidence="1" id="KW-1133">Transmembrane helix</keyword>
<name>A0AAV0DVF9_9ASTE</name>
<reference evidence="2" key="1">
    <citation type="submission" date="2022-07" db="EMBL/GenBank/DDBJ databases">
        <authorList>
            <person name="Macas J."/>
            <person name="Novak P."/>
            <person name="Neumann P."/>
        </authorList>
    </citation>
    <scope>NUCLEOTIDE SEQUENCE</scope>
</reference>
<keyword evidence="3" id="KW-1185">Reference proteome</keyword>
<dbReference type="Proteomes" id="UP001152523">
    <property type="component" value="Unassembled WGS sequence"/>
</dbReference>
<evidence type="ECO:0000313" key="3">
    <source>
        <dbReference type="Proteomes" id="UP001152523"/>
    </source>
</evidence>
<feature type="transmembrane region" description="Helical" evidence="1">
    <location>
        <begin position="43"/>
        <end position="67"/>
    </location>
</feature>
<organism evidence="2 3">
    <name type="scientific">Cuscuta epithymum</name>
    <dbReference type="NCBI Taxonomy" id="186058"/>
    <lineage>
        <taxon>Eukaryota</taxon>
        <taxon>Viridiplantae</taxon>
        <taxon>Streptophyta</taxon>
        <taxon>Embryophyta</taxon>
        <taxon>Tracheophyta</taxon>
        <taxon>Spermatophyta</taxon>
        <taxon>Magnoliopsida</taxon>
        <taxon>eudicotyledons</taxon>
        <taxon>Gunneridae</taxon>
        <taxon>Pentapetalae</taxon>
        <taxon>asterids</taxon>
        <taxon>lamiids</taxon>
        <taxon>Solanales</taxon>
        <taxon>Convolvulaceae</taxon>
        <taxon>Cuscuteae</taxon>
        <taxon>Cuscuta</taxon>
        <taxon>Cuscuta subgen. Cuscuta</taxon>
    </lineage>
</organism>
<gene>
    <name evidence="2" type="ORF">CEPIT_LOCUS17646</name>
</gene>
<keyword evidence="1" id="KW-0812">Transmembrane</keyword>
<feature type="transmembrane region" description="Helical" evidence="1">
    <location>
        <begin position="122"/>
        <end position="143"/>
    </location>
</feature>
<comment type="caution">
    <text evidence="2">The sequence shown here is derived from an EMBL/GenBank/DDBJ whole genome shotgun (WGS) entry which is preliminary data.</text>
</comment>
<feature type="transmembrane region" description="Helical" evidence="1">
    <location>
        <begin position="7"/>
        <end position="31"/>
    </location>
</feature>
<evidence type="ECO:0008006" key="4">
    <source>
        <dbReference type="Google" id="ProtNLM"/>
    </source>
</evidence>
<protein>
    <recommendedName>
        <fullName evidence="4">Transmembrane protein</fullName>
    </recommendedName>
</protein>
<evidence type="ECO:0000256" key="1">
    <source>
        <dbReference type="SAM" id="Phobius"/>
    </source>
</evidence>